<reference evidence="1 2" key="1">
    <citation type="journal article" date="2015" name="Microbes Environ.">
        <title>Distribution and evolution of nitrogen fixation genes in the phylum bacteroidetes.</title>
        <authorList>
            <person name="Inoue J."/>
            <person name="Oshima K."/>
            <person name="Suda W."/>
            <person name="Sakamoto M."/>
            <person name="Iino T."/>
            <person name="Noda S."/>
            <person name="Hongoh Y."/>
            <person name="Hattori M."/>
            <person name="Ohkuma M."/>
        </authorList>
    </citation>
    <scope>NUCLEOTIDE SEQUENCE [LARGE SCALE GENOMIC DNA]</scope>
    <source>
        <strain evidence="1">JCM 15548</strain>
    </source>
</reference>
<dbReference type="Proteomes" id="UP000032900">
    <property type="component" value="Unassembled WGS sequence"/>
</dbReference>
<evidence type="ECO:0000313" key="1">
    <source>
        <dbReference type="EMBL" id="GAO31966.1"/>
    </source>
</evidence>
<dbReference type="EMBL" id="BAZW01000072">
    <property type="protein sequence ID" value="GAO31966.1"/>
    <property type="molecule type" value="Genomic_DNA"/>
</dbReference>
<dbReference type="AlphaFoldDB" id="A0A0E9M3H4"/>
<organism evidence="1 2">
    <name type="scientific">Geofilum rubicundum JCM 15548</name>
    <dbReference type="NCBI Taxonomy" id="1236989"/>
    <lineage>
        <taxon>Bacteria</taxon>
        <taxon>Pseudomonadati</taxon>
        <taxon>Bacteroidota</taxon>
        <taxon>Bacteroidia</taxon>
        <taxon>Marinilabiliales</taxon>
        <taxon>Marinilabiliaceae</taxon>
        <taxon>Geofilum</taxon>
    </lineage>
</organism>
<name>A0A0E9M3H4_9BACT</name>
<dbReference type="Pfam" id="PF18951">
    <property type="entry name" value="DUF5695"/>
    <property type="match status" value="1"/>
</dbReference>
<accession>A0A0E9M3H4</accession>
<gene>
    <name evidence="1" type="ORF">JCM15548_14382</name>
</gene>
<dbReference type="InterPro" id="IPR043750">
    <property type="entry name" value="DUF5695"/>
</dbReference>
<sequence length="198" mass="21731">MNAIPVLHAYKESPNDFYLLRVGYGGLMGAISNITPDGFAPAAFHSFPSTLEIDGISGDYGSGFFGYAINTASFMVNHEVYGWLAMGGNISKSGGWITMDLTTAARSRVFIAPEGLEVSLEAGKIKRVSYHPESGELRVVLDAKNDYTPDAFLDLKLNGVSPGEKYLLSKFSKNTRGLYEIPLKKKERTLIIKKQILR</sequence>
<keyword evidence="2" id="KW-1185">Reference proteome</keyword>
<evidence type="ECO:0000313" key="2">
    <source>
        <dbReference type="Proteomes" id="UP000032900"/>
    </source>
</evidence>
<dbReference type="STRING" id="1236989.JCM15548_14382"/>
<proteinExistence type="predicted"/>
<protein>
    <submittedName>
        <fullName evidence="1">Uncharacterized protein</fullName>
    </submittedName>
</protein>
<comment type="caution">
    <text evidence="1">The sequence shown here is derived from an EMBL/GenBank/DDBJ whole genome shotgun (WGS) entry which is preliminary data.</text>
</comment>